<keyword evidence="5" id="KW-0227">DNA damage</keyword>
<comment type="subunit">
    <text evidence="14">Interacts with DNA repair protein RAD51; the interaction promotes RAD51 strand exchange activity. Also interacts with DNA repair proteins EXO1 and BRCA1; the interactions are increased following DNA damage induction.</text>
</comment>
<feature type="domain" description="GRF-type" evidence="19">
    <location>
        <begin position="1458"/>
        <end position="1500"/>
    </location>
</feature>
<dbReference type="GO" id="GO:0005524">
    <property type="term" value="F:ATP binding"/>
    <property type="evidence" value="ECO:0007669"/>
    <property type="project" value="UniProtKB-KW"/>
</dbReference>
<keyword evidence="21" id="KW-1185">Reference proteome</keyword>
<dbReference type="Proteomes" id="UP000005408">
    <property type="component" value="Unassembled WGS sequence"/>
</dbReference>
<dbReference type="PANTHER" id="PTHR28535:SF1">
    <property type="entry name" value="PROTEIN ZGRF1"/>
    <property type="match status" value="1"/>
</dbReference>
<feature type="region of interest" description="Disordered" evidence="18">
    <location>
        <begin position="471"/>
        <end position="492"/>
    </location>
</feature>
<dbReference type="Pfam" id="PF13087">
    <property type="entry name" value="AAA_12"/>
    <property type="match status" value="1"/>
</dbReference>
<keyword evidence="8" id="KW-0347">Helicase</keyword>
<feature type="region of interest" description="Disordered" evidence="18">
    <location>
        <begin position="1293"/>
        <end position="1334"/>
    </location>
</feature>
<dbReference type="CDD" id="cd18808">
    <property type="entry name" value="SF1_C_Upf1"/>
    <property type="match status" value="1"/>
</dbReference>
<evidence type="ECO:0000256" key="18">
    <source>
        <dbReference type="SAM" id="MobiDB-lite"/>
    </source>
</evidence>
<dbReference type="PROSITE" id="PS51999">
    <property type="entry name" value="ZF_GRF"/>
    <property type="match status" value="1"/>
</dbReference>
<protein>
    <recommendedName>
        <fullName evidence="15">5'-3' DNA helicase ZGRF1</fullName>
    </recommendedName>
    <alternativeName>
        <fullName evidence="16">GRF-type zinc finger domain-containing protein 1</fullName>
    </alternativeName>
</protein>
<dbReference type="InterPro" id="IPR018838">
    <property type="entry name" value="ZGRF1-like_N"/>
</dbReference>
<feature type="region of interest" description="Disordered" evidence="18">
    <location>
        <begin position="943"/>
        <end position="965"/>
    </location>
</feature>
<keyword evidence="4" id="KW-0547">Nucleotide-binding</keyword>
<dbReference type="Pfam" id="PF10382">
    <property type="entry name" value="ZGRF1-like_N"/>
    <property type="match status" value="1"/>
</dbReference>
<evidence type="ECO:0000256" key="3">
    <source>
        <dbReference type="ARBA" id="ARBA00022723"/>
    </source>
</evidence>
<feature type="region of interest" description="Disordered" evidence="18">
    <location>
        <begin position="2179"/>
        <end position="2271"/>
    </location>
</feature>
<dbReference type="InterPro" id="IPR052800">
    <property type="entry name" value="DNA_Repair_Helicase_ZGRF1"/>
</dbReference>
<proteinExistence type="predicted"/>
<sequence>MTEKNFVVLYTNQKTKKAKTWHDGSLKFSGGGTKGVLYDDKKFRIDTIHVRPEDVGIGEQLESDRHYILIEEESKIGATNQNEEAQSEAIVRPTRTESLKPQIRTGLKRRRGGFVPPRMIAPRDPEPLQQKTIDHSSWSESRDCPGSHDTPQHVASFQQRYNILNQCTSERSLSMSSNSDLMRKASSFSENVLQKTPDRNIYNNSSSPVIGQTNNKPMASSPWSTFGSSQSPASSKLKSWQDSNTLELKNAEVRSAPFCEDTRAPPVDDSNCRIPEIMVPKTSQSKRSSTQILALLTKTVNKPNNRKISPCKSQLQMSTPSFLSGKPDDVKGEPRQSFKDKAPAVSSESVQKGKEKHCHQWNNVQDDSLSQISDLVQSDLTNSSLVSDHNTYSFRADSKNQPDDSHYDLISTPTMEICRASESEMEVNENTENSSSVASSKLDIVEDENEMACFGGASFSISFSPLSVIPSESDSDLDMEDQQTNQSQEYQGNKDCSITSIVGESHECVDVDSSVLCTVGKNHEHVDVGSSAPSGLLECVDVDSCADQSREVNNHSVTKKSVENEPVLSQKELEFQEGTSFIKETTQINSDTSLKDSINSIVKTADNGEKEKKGVICIHGSDLGEQLNTSISYENMDEFQCENRAEEDDTQSTGVNYVTDNQTNNEGFSQKSLGCLQLSPDSTRNFSYCSPTRTPVENSLMKFNRSADVLPERNNLPVFETSWSDDSSLFDTSPVGLTNLSLPKDKPSFHVSNISRFSTECDSQYSSLQKGENIEGKYSDPLRSDCDADPWRLLENRYKMENVEDQRPINKNKVTSLPHRTTNDRYRSGALPRTEPVYSLSSLPHPSQLIKDPQELRHKNKDLSQKINEKMESYKMRGSVTGMVAKRQKGPLSQRPGVCNNFAPNITFSQVRRNSQRRTTQGELKEESFDGDWLDDLHREHKGSEEHTAEVMSMKRNQGNERNFRVGMSPCNRGAISGPSDPQRTIQHCSHNSLLETEDQILTNMSKNNSSSRAVTGFHSQDEDICKDSAYGQPRKMCDSSPDVDFNDSVKGHKIALRSQPFEDQFLISGSIPPEISLVTSDSVQNQGTASDNLHVGSAISTVSKWGQYMPVEDENDHDIFDCSYDFNSSLLHKPNNASLSDCDQNNYNQIQHKNSLRNAGKFTPKQTINTSAENNVTGTSERARHSFKVTSHLPNVVNGENVHLDSQESNGVYLPNMEYFGNTDKDNKRNEFSSPNANYNQRNSTSHHQDVTKSVTQCVGMSPDVICLGSSPSLYHQADLKSPATHIYSLESSQGQAGTPEGQTVPEKTGSWNSSTLSSPTGQVVPEVPTNSTGESVLHSLERKFNPPVINPTSSPNLLLGTKRSLWDDLQFASLSEVESNPTPVRKIVIPTMFSSPLQYKQILVSALREHLNIILFTLSKQYHQAMSKTDTSSLTFSVKNTGGIQSESAGTPLPPCLCGVPSKLVQVRKEGSNKGRFFYSCTHPANHRCKFFQWADVSSSVGLHHGGSRIRLTDPAGVTAHLRQHHVMFYCQSQFLQKSLENILGHFKNPWARQKYQRECKMQRKYFLRLSRKDSSTLFSKDDLWIVSRDLSFDLTSTFLAKSTYYGPTSGNEVEIEPISKFSPSNWNNEAPCHAILAGNVSSELSYLDNIQDNLQPSSVPILSQLLSVEEADALKGKRGFLPPRLSGSKRSNIHVPIHAMDELVKEFMGMYSLNVDQGTALRRLAAMFCDGTHSDLSSILLIHGVFGAGKSFLLSVMIQFLVRVFEVNGSYTPGLPYPWKILISSTTNVAVDRVLMGLQDIGFEDFVRVGSMKKIAKPVLPYSVHATGTESQELKDLQEMLRSGDLSQSEKHNVRQSIEKHKLGENKKKLGSVPVVGVTCASCGAPSLKDLKFPVVILDECSQMTEPASLLPVSKFACEKLVLVGDPKQLDPTIQGSEACHTEGLEQTMFDRLIKMGHIPTMLRTQYRCHPVISDLANSLFYQGQLLDGIQGADREPVLDILPTLCFYDVSNGQESSDSSGSFSNEKEADFVSFLIEVLLNAGVDAASIGVITLYKSQMYSILVKLGTSRNCSQKDTKSVLVSTVDAFQGGERDIIILSCVRTNNTGFIDNHKRTNVALTRARHHLFIVGNMRNLEKNHLWGKVIAMCKARTDGVQSSEAAQHTLCSLNDLVSQESAFSPRSRSPKAGKKGKRKRQEEEGDSPPMSLSGQSGTPIDNSPVTLSFKETTPVKQSKRRREFPQIDVTQLDSDKENAKEDSEDEELPAFNL</sequence>
<dbReference type="SUPFAM" id="SSF52540">
    <property type="entry name" value="P-loop containing nucleoside triphosphate hydrolases"/>
    <property type="match status" value="1"/>
</dbReference>
<feature type="compositionally biased region" description="Polar residues" evidence="18">
    <location>
        <begin position="1233"/>
        <end position="1250"/>
    </location>
</feature>
<dbReference type="Gene3D" id="3.40.50.300">
    <property type="entry name" value="P-loop containing nucleotide triphosphate hydrolases"/>
    <property type="match status" value="2"/>
</dbReference>
<keyword evidence="13" id="KW-0539">Nucleus</keyword>
<feature type="region of interest" description="Disordered" evidence="18">
    <location>
        <begin position="303"/>
        <end position="357"/>
    </location>
</feature>
<dbReference type="GO" id="GO:0008270">
    <property type="term" value="F:zinc ion binding"/>
    <property type="evidence" value="ECO:0007669"/>
    <property type="project" value="UniProtKB-KW"/>
</dbReference>
<dbReference type="GO" id="GO:0035861">
    <property type="term" value="C:site of double-strand break"/>
    <property type="evidence" value="ECO:0007669"/>
    <property type="project" value="TreeGrafter"/>
</dbReference>
<evidence type="ECO:0000256" key="16">
    <source>
        <dbReference type="ARBA" id="ARBA00083828"/>
    </source>
</evidence>
<name>A0A8W8MCP1_MAGGI</name>
<evidence type="ECO:0000256" key="5">
    <source>
        <dbReference type="ARBA" id="ARBA00022763"/>
    </source>
</evidence>
<dbReference type="PANTHER" id="PTHR28535">
    <property type="entry name" value="ZINC FINGER GRF-TYPE CONTAINING 1"/>
    <property type="match status" value="1"/>
</dbReference>
<dbReference type="EnsemblMetazoa" id="G3236.1">
    <property type="protein sequence ID" value="G3236.1:cds"/>
    <property type="gene ID" value="G3236"/>
</dbReference>
<evidence type="ECO:0000259" key="19">
    <source>
        <dbReference type="PROSITE" id="PS51999"/>
    </source>
</evidence>
<dbReference type="InterPro" id="IPR041679">
    <property type="entry name" value="DNA2/NAM7-like_C"/>
</dbReference>
<organism evidence="20 21">
    <name type="scientific">Magallana gigas</name>
    <name type="common">Pacific oyster</name>
    <name type="synonym">Crassostrea gigas</name>
    <dbReference type="NCBI Taxonomy" id="29159"/>
    <lineage>
        <taxon>Eukaryota</taxon>
        <taxon>Metazoa</taxon>
        <taxon>Spiralia</taxon>
        <taxon>Lophotrochozoa</taxon>
        <taxon>Mollusca</taxon>
        <taxon>Bivalvia</taxon>
        <taxon>Autobranchia</taxon>
        <taxon>Pteriomorphia</taxon>
        <taxon>Ostreida</taxon>
        <taxon>Ostreoidea</taxon>
        <taxon>Ostreidae</taxon>
        <taxon>Magallana</taxon>
    </lineage>
</organism>
<evidence type="ECO:0000256" key="7">
    <source>
        <dbReference type="ARBA" id="ARBA00022801"/>
    </source>
</evidence>
<keyword evidence="11" id="KW-0234">DNA repair</keyword>
<dbReference type="GO" id="GO:0004386">
    <property type="term" value="F:helicase activity"/>
    <property type="evidence" value="ECO:0007669"/>
    <property type="project" value="UniProtKB-KW"/>
</dbReference>
<evidence type="ECO:0000313" key="21">
    <source>
        <dbReference type="Proteomes" id="UP000005408"/>
    </source>
</evidence>
<evidence type="ECO:0000256" key="1">
    <source>
        <dbReference type="ARBA" id="ARBA00004123"/>
    </source>
</evidence>
<dbReference type="FunFam" id="3.40.50.300:FF:001087">
    <property type="entry name" value="ZGRF1 isoform 9"/>
    <property type="match status" value="1"/>
</dbReference>
<keyword evidence="10" id="KW-0067">ATP-binding</keyword>
<reference evidence="20" key="1">
    <citation type="submission" date="2022-08" db="UniProtKB">
        <authorList>
            <consortium name="EnsemblMetazoa"/>
        </authorList>
    </citation>
    <scope>IDENTIFICATION</scope>
    <source>
        <strain evidence="20">05x7-T-G4-1.051#20</strain>
    </source>
</reference>
<evidence type="ECO:0000256" key="11">
    <source>
        <dbReference type="ARBA" id="ARBA00023204"/>
    </source>
</evidence>
<evidence type="ECO:0000256" key="10">
    <source>
        <dbReference type="ARBA" id="ARBA00022840"/>
    </source>
</evidence>
<feature type="compositionally biased region" description="Polar residues" evidence="18">
    <location>
        <begin position="303"/>
        <end position="322"/>
    </location>
</feature>
<keyword evidence="12" id="KW-0413">Isomerase</keyword>
<evidence type="ECO:0000256" key="2">
    <source>
        <dbReference type="ARBA" id="ARBA00022553"/>
    </source>
</evidence>
<dbReference type="Pfam" id="PF06839">
    <property type="entry name" value="Zn_ribbon_GRF"/>
    <property type="match status" value="1"/>
</dbReference>
<feature type="compositionally biased region" description="Basic and acidic residues" evidence="18">
    <location>
        <begin position="326"/>
        <end position="342"/>
    </location>
</feature>
<accession>A0A8W8MCP1</accession>
<feature type="compositionally biased region" description="Polar residues" evidence="18">
    <location>
        <begin position="1311"/>
        <end position="1323"/>
    </location>
</feature>
<dbReference type="InterPro" id="IPR010666">
    <property type="entry name" value="Znf_GRF"/>
</dbReference>
<dbReference type="GO" id="GO:0006302">
    <property type="term" value="P:double-strand break repair"/>
    <property type="evidence" value="ECO:0007669"/>
    <property type="project" value="TreeGrafter"/>
</dbReference>
<dbReference type="GO" id="GO:0005634">
    <property type="term" value="C:nucleus"/>
    <property type="evidence" value="ECO:0007669"/>
    <property type="project" value="UniProtKB-SubCell"/>
</dbReference>
<comment type="subcellular location">
    <subcellularLocation>
        <location evidence="1">Nucleus</location>
    </subcellularLocation>
</comment>
<dbReference type="Pfam" id="PF13086">
    <property type="entry name" value="AAA_11"/>
    <property type="match status" value="1"/>
</dbReference>
<keyword evidence="2" id="KW-0597">Phosphoprotein</keyword>
<evidence type="ECO:0000256" key="6">
    <source>
        <dbReference type="ARBA" id="ARBA00022771"/>
    </source>
</evidence>
<dbReference type="InterPro" id="IPR027417">
    <property type="entry name" value="P-loop_NTPase"/>
</dbReference>
<evidence type="ECO:0000256" key="17">
    <source>
        <dbReference type="PROSITE-ProRule" id="PRU01343"/>
    </source>
</evidence>
<evidence type="ECO:0000256" key="4">
    <source>
        <dbReference type="ARBA" id="ARBA00022741"/>
    </source>
</evidence>
<feature type="region of interest" description="Disordered" evidence="18">
    <location>
        <begin position="198"/>
        <end position="237"/>
    </location>
</feature>
<evidence type="ECO:0000256" key="9">
    <source>
        <dbReference type="ARBA" id="ARBA00022833"/>
    </source>
</evidence>
<keyword evidence="7" id="KW-0378">Hydrolase</keyword>
<feature type="compositionally biased region" description="Basic residues" evidence="18">
    <location>
        <begin position="2186"/>
        <end position="2197"/>
    </location>
</feature>
<evidence type="ECO:0000256" key="14">
    <source>
        <dbReference type="ARBA" id="ARBA00066212"/>
    </source>
</evidence>
<feature type="compositionally biased region" description="Polar residues" evidence="18">
    <location>
        <begin position="2208"/>
        <end position="2234"/>
    </location>
</feature>
<feature type="compositionally biased region" description="Polar residues" evidence="18">
    <location>
        <begin position="129"/>
        <end position="139"/>
    </location>
</feature>
<evidence type="ECO:0000313" key="20">
    <source>
        <dbReference type="EnsemblMetazoa" id="G3236.1:cds"/>
    </source>
</evidence>
<dbReference type="GO" id="GO:0016787">
    <property type="term" value="F:hydrolase activity"/>
    <property type="evidence" value="ECO:0007669"/>
    <property type="project" value="UniProtKB-KW"/>
</dbReference>
<dbReference type="InterPro" id="IPR047187">
    <property type="entry name" value="SF1_C_Upf1"/>
</dbReference>
<dbReference type="InterPro" id="IPR041677">
    <property type="entry name" value="DNA2/NAM7_AAA_11"/>
</dbReference>
<feature type="compositionally biased region" description="Acidic residues" evidence="18">
    <location>
        <begin position="2260"/>
        <end position="2271"/>
    </location>
</feature>
<feature type="region of interest" description="Disordered" evidence="18">
    <location>
        <begin position="1222"/>
        <end position="1250"/>
    </location>
</feature>
<feature type="compositionally biased region" description="Polar residues" evidence="18">
    <location>
        <begin position="482"/>
        <end position="492"/>
    </location>
</feature>
<evidence type="ECO:0000256" key="15">
    <source>
        <dbReference type="ARBA" id="ARBA00072540"/>
    </source>
</evidence>
<keyword evidence="3" id="KW-0479">Metal-binding</keyword>
<evidence type="ECO:0000256" key="8">
    <source>
        <dbReference type="ARBA" id="ARBA00022806"/>
    </source>
</evidence>
<feature type="compositionally biased region" description="Polar residues" evidence="18">
    <location>
        <begin position="201"/>
        <end position="227"/>
    </location>
</feature>
<keyword evidence="6 17" id="KW-0863">Zinc-finger</keyword>
<feature type="compositionally biased region" description="Low complexity" evidence="18">
    <location>
        <begin position="228"/>
        <end position="237"/>
    </location>
</feature>
<keyword evidence="9" id="KW-0862">Zinc</keyword>
<evidence type="ECO:0000256" key="13">
    <source>
        <dbReference type="ARBA" id="ARBA00023242"/>
    </source>
</evidence>
<feature type="region of interest" description="Disordered" evidence="18">
    <location>
        <begin position="112"/>
        <end position="150"/>
    </location>
</feature>
<evidence type="ECO:0000256" key="12">
    <source>
        <dbReference type="ARBA" id="ARBA00023235"/>
    </source>
</evidence>